<dbReference type="InterPro" id="IPR035996">
    <property type="entry name" value="4pyrrol_Methylase_sf"/>
</dbReference>
<accession>A0A0L6W6M3</accession>
<dbReference type="Gene3D" id="3.30.950.10">
    <property type="entry name" value="Methyltransferase, Cobalt-precorrin-4 Transmethylase, Domain 2"/>
    <property type="match status" value="1"/>
</dbReference>
<dbReference type="GO" id="GO:0032259">
    <property type="term" value="P:methylation"/>
    <property type="evidence" value="ECO:0007669"/>
    <property type="project" value="UniProtKB-KW"/>
</dbReference>
<dbReference type="PROSITE" id="PS00840">
    <property type="entry name" value="SUMT_2"/>
    <property type="match status" value="1"/>
</dbReference>
<dbReference type="InterPro" id="IPR014777">
    <property type="entry name" value="4pyrrole_Mease_sub1"/>
</dbReference>
<proteinExistence type="inferred from homology"/>
<name>A0A0L6W6M3_9FIRM</name>
<feature type="domain" description="Tetrapyrrole biosynthesis uroporphyrinogen III synthase" evidence="8">
    <location>
        <begin position="268"/>
        <end position="498"/>
    </location>
</feature>
<dbReference type="SUPFAM" id="SSF53790">
    <property type="entry name" value="Tetrapyrrole methylase"/>
    <property type="match status" value="1"/>
</dbReference>
<dbReference type="PROSITE" id="PS00839">
    <property type="entry name" value="SUMT_1"/>
    <property type="match status" value="1"/>
</dbReference>
<reference evidence="10" key="1">
    <citation type="submission" date="2015-07" db="EMBL/GenBank/DDBJ databases">
        <title>Complete Genome of Thermincola ferriacetica strain Z-0001T.</title>
        <authorList>
            <person name="Lusk B."/>
            <person name="Badalamenti J.P."/>
            <person name="Parameswaran P."/>
            <person name="Bond D.R."/>
            <person name="Torres C.I."/>
        </authorList>
    </citation>
    <scope>NUCLEOTIDE SEQUENCE [LARGE SCALE GENOMIC DNA]</scope>
    <source>
        <strain evidence="10">Z-0001</strain>
    </source>
</reference>
<evidence type="ECO:0000256" key="5">
    <source>
        <dbReference type="ARBA" id="ARBA00023244"/>
    </source>
</evidence>
<dbReference type="Pfam" id="PF02602">
    <property type="entry name" value="HEM4"/>
    <property type="match status" value="1"/>
</dbReference>
<keyword evidence="10" id="KW-1185">Reference proteome</keyword>
<dbReference type="Pfam" id="PF00590">
    <property type="entry name" value="TP_methylase"/>
    <property type="match status" value="1"/>
</dbReference>
<dbReference type="PANTHER" id="PTHR45790:SF3">
    <property type="entry name" value="S-ADENOSYL-L-METHIONINE-DEPENDENT UROPORPHYRINOGEN III METHYLTRANSFERASE, CHLOROPLASTIC"/>
    <property type="match status" value="1"/>
</dbReference>
<dbReference type="NCBIfam" id="NF004790">
    <property type="entry name" value="PRK06136.1"/>
    <property type="match status" value="1"/>
</dbReference>
<evidence type="ECO:0000313" key="9">
    <source>
        <dbReference type="EMBL" id="KNZ71018.1"/>
    </source>
</evidence>
<dbReference type="InterPro" id="IPR006366">
    <property type="entry name" value="CobA/CysG_C"/>
</dbReference>
<evidence type="ECO:0000256" key="1">
    <source>
        <dbReference type="ARBA" id="ARBA00012162"/>
    </source>
</evidence>
<protein>
    <recommendedName>
        <fullName evidence="1">uroporphyrinogen-III C-methyltransferase</fullName>
        <ecNumber evidence="1">2.1.1.107</ecNumber>
    </recommendedName>
</protein>
<evidence type="ECO:0000256" key="2">
    <source>
        <dbReference type="ARBA" id="ARBA00022603"/>
    </source>
</evidence>
<keyword evidence="4" id="KW-0949">S-adenosyl-L-methionine</keyword>
<dbReference type="Gene3D" id="3.40.1010.10">
    <property type="entry name" value="Cobalt-precorrin-4 Transmethylase, Domain 1"/>
    <property type="match status" value="1"/>
</dbReference>
<dbReference type="FunFam" id="3.40.50.10090:FF:000001">
    <property type="entry name" value="Bifunctional uroporphyrinogen-III C-methyltransferase/uroporphyrinogen-III synthase"/>
    <property type="match status" value="1"/>
</dbReference>
<organism evidence="9 10">
    <name type="scientific">Thermincola ferriacetica</name>
    <dbReference type="NCBI Taxonomy" id="281456"/>
    <lineage>
        <taxon>Bacteria</taxon>
        <taxon>Bacillati</taxon>
        <taxon>Bacillota</taxon>
        <taxon>Clostridia</taxon>
        <taxon>Eubacteriales</taxon>
        <taxon>Thermincolaceae</taxon>
        <taxon>Thermincola</taxon>
    </lineage>
</organism>
<evidence type="ECO:0000313" key="10">
    <source>
        <dbReference type="Proteomes" id="UP000037175"/>
    </source>
</evidence>
<dbReference type="GO" id="GO:0004851">
    <property type="term" value="F:uroporphyrin-III C-methyltransferase activity"/>
    <property type="evidence" value="ECO:0007669"/>
    <property type="project" value="UniProtKB-EC"/>
</dbReference>
<keyword evidence="3 6" id="KW-0808">Transferase</keyword>
<keyword evidence="2 6" id="KW-0489">Methyltransferase</keyword>
<dbReference type="GO" id="GO:0004852">
    <property type="term" value="F:uroporphyrinogen-III synthase activity"/>
    <property type="evidence" value="ECO:0007669"/>
    <property type="project" value="InterPro"/>
</dbReference>
<evidence type="ECO:0000259" key="8">
    <source>
        <dbReference type="Pfam" id="PF02602"/>
    </source>
</evidence>
<dbReference type="SUPFAM" id="SSF69618">
    <property type="entry name" value="HemD-like"/>
    <property type="match status" value="1"/>
</dbReference>
<gene>
    <name evidence="9" type="ORF">Tfer_0088</name>
</gene>
<dbReference type="CDD" id="cd11642">
    <property type="entry name" value="SUMT"/>
    <property type="match status" value="1"/>
</dbReference>
<comment type="similarity">
    <text evidence="6">Belongs to the precorrin methyltransferase family.</text>
</comment>
<evidence type="ECO:0000256" key="3">
    <source>
        <dbReference type="ARBA" id="ARBA00022679"/>
    </source>
</evidence>
<dbReference type="RefSeq" id="WP_052216407.1">
    <property type="nucleotide sequence ID" value="NZ_LGTE01000001.1"/>
</dbReference>
<evidence type="ECO:0000256" key="4">
    <source>
        <dbReference type="ARBA" id="ARBA00022691"/>
    </source>
</evidence>
<comment type="caution">
    <text evidence="9">The sequence shown here is derived from an EMBL/GenBank/DDBJ whole genome shotgun (WGS) entry which is preliminary data.</text>
</comment>
<dbReference type="Gene3D" id="3.40.50.10090">
    <property type="match status" value="2"/>
</dbReference>
<dbReference type="FunFam" id="3.30.950.10:FF:000001">
    <property type="entry name" value="Siroheme synthase"/>
    <property type="match status" value="1"/>
</dbReference>
<dbReference type="Proteomes" id="UP000037175">
    <property type="component" value="Unassembled WGS sequence"/>
</dbReference>
<dbReference type="EMBL" id="LGTE01000001">
    <property type="protein sequence ID" value="KNZ71018.1"/>
    <property type="molecule type" value="Genomic_DNA"/>
</dbReference>
<evidence type="ECO:0000256" key="6">
    <source>
        <dbReference type="RuleBase" id="RU003960"/>
    </source>
</evidence>
<dbReference type="FunFam" id="3.40.1010.10:FF:000001">
    <property type="entry name" value="Siroheme synthase"/>
    <property type="match status" value="1"/>
</dbReference>
<dbReference type="AlphaFoldDB" id="A0A0L6W6M3"/>
<dbReference type="EC" id="2.1.1.107" evidence="1"/>
<feature type="domain" description="Tetrapyrrole methylase" evidence="7">
    <location>
        <begin position="5"/>
        <end position="217"/>
    </location>
</feature>
<dbReference type="GO" id="GO:0019354">
    <property type="term" value="P:siroheme biosynthetic process"/>
    <property type="evidence" value="ECO:0007669"/>
    <property type="project" value="InterPro"/>
</dbReference>
<dbReference type="NCBIfam" id="TIGR01469">
    <property type="entry name" value="cobA_cysG_Cterm"/>
    <property type="match status" value="1"/>
</dbReference>
<dbReference type="InterPro" id="IPR014776">
    <property type="entry name" value="4pyrrole_Mease_sub2"/>
</dbReference>
<dbReference type="PANTHER" id="PTHR45790">
    <property type="entry name" value="SIROHEME SYNTHASE-RELATED"/>
    <property type="match status" value="1"/>
</dbReference>
<dbReference type="CDD" id="cd06578">
    <property type="entry name" value="HemD"/>
    <property type="match status" value="1"/>
</dbReference>
<dbReference type="InterPro" id="IPR000878">
    <property type="entry name" value="4pyrrol_Mease"/>
</dbReference>
<dbReference type="InterPro" id="IPR003754">
    <property type="entry name" value="4pyrrol_synth_uPrphyn_synth"/>
</dbReference>
<dbReference type="InterPro" id="IPR003043">
    <property type="entry name" value="Uropor_MeTrfase_CS"/>
</dbReference>
<dbReference type="InterPro" id="IPR036108">
    <property type="entry name" value="4pyrrol_syn_uPrphyn_synt_sf"/>
</dbReference>
<keyword evidence="5" id="KW-0627">Porphyrin biosynthesis</keyword>
<evidence type="ECO:0000259" key="7">
    <source>
        <dbReference type="Pfam" id="PF00590"/>
    </source>
</evidence>
<dbReference type="PATRIC" id="fig|281456.6.peg.90"/>
<sequence length="505" mass="55505">MAKGKVYLIGAGPGDPKLITVKGLECIQKADVIVYDRLASPRLLTYARPDAELIYVGKSPDRHTLKQDEINMVLVEKALAGKNVARLKGGDPYVFGRGGEEAEKLIEYGIEFEVVPGITAGIAVPAYAGIPVTHRDFTSTLGIITGNEDPTKEDSSIDWSKISTGIGTLVFYMGMANLPHIVDKLIANGRPADTPIALIRWGTRPEQQTLVGTLADIVDKARAAEFKNPAIIIVGEVVTLRDKLSWFEKKPLFGKRVLVTRSREQASALSEKIEALGGEPWEFPTIDIAEPDDFGPMDRAIEEIEKYDWIILTSVNGVKSFFKRLNDKTKDIRDLKGIRLCAIGPKTREELEKYGLRCDFVPNEYRAEAIIEGLKNEDMSGKKVLLPRADIARKIIPDTLKELGAEIEEVVAYKTVMGAGNAQLLRDMLAEKKLQILTFTSSSTVKNFVQMLDAPNLQDLLADVTVASIGPITSNTAKELGIRVDVEAQEYTIDGLVEAILKSVQ</sequence>
<dbReference type="InterPro" id="IPR050161">
    <property type="entry name" value="Siro_Cobalamin_biosynth"/>
</dbReference>